<dbReference type="Proteomes" id="UP000503447">
    <property type="component" value="Chromosome"/>
</dbReference>
<dbReference type="EMBL" id="CP053452">
    <property type="protein sequence ID" value="QJW95400.1"/>
    <property type="molecule type" value="Genomic_DNA"/>
</dbReference>
<gene>
    <name evidence="1" type="ORF">FTUN_2949</name>
</gene>
<reference evidence="2" key="1">
    <citation type="submission" date="2020-05" db="EMBL/GenBank/DDBJ databases">
        <title>Frigoriglobus tundricola gen. nov., sp. nov., a psychrotolerant cellulolytic planctomycete of the family Gemmataceae with two divergent copies of 16S rRNA gene.</title>
        <authorList>
            <person name="Kulichevskaya I.S."/>
            <person name="Ivanova A.A."/>
            <person name="Naumoff D.G."/>
            <person name="Beletsky A.V."/>
            <person name="Rijpstra W.I.C."/>
            <person name="Sinninghe Damste J.S."/>
            <person name="Mardanov A.V."/>
            <person name="Ravin N.V."/>
            <person name="Dedysh S.N."/>
        </authorList>
    </citation>
    <scope>NUCLEOTIDE SEQUENCE [LARGE SCALE GENOMIC DNA]</scope>
    <source>
        <strain evidence="2">PL17</strain>
    </source>
</reference>
<evidence type="ECO:0000313" key="1">
    <source>
        <dbReference type="EMBL" id="QJW95400.1"/>
    </source>
</evidence>
<evidence type="ECO:0000313" key="2">
    <source>
        <dbReference type="Proteomes" id="UP000503447"/>
    </source>
</evidence>
<organism evidence="1 2">
    <name type="scientific">Frigoriglobus tundricola</name>
    <dbReference type="NCBI Taxonomy" id="2774151"/>
    <lineage>
        <taxon>Bacteria</taxon>
        <taxon>Pseudomonadati</taxon>
        <taxon>Planctomycetota</taxon>
        <taxon>Planctomycetia</taxon>
        <taxon>Gemmatales</taxon>
        <taxon>Gemmataceae</taxon>
        <taxon>Frigoriglobus</taxon>
    </lineage>
</organism>
<name>A0A6M5YPP9_9BACT</name>
<keyword evidence="2" id="KW-1185">Reference proteome</keyword>
<proteinExistence type="predicted"/>
<dbReference type="KEGG" id="ftj:FTUN_2949"/>
<accession>A0A6M5YPP9</accession>
<protein>
    <submittedName>
        <fullName evidence="1">Uncharacterized protein</fullName>
    </submittedName>
</protein>
<dbReference type="AlphaFoldDB" id="A0A6M5YPP9"/>
<sequence length="132" mass="14857">MTPSHPVVRFHGREFHLSFCHYEHAPHLCILLTDDRGNAAGLWASAVFAHESHLATNEVLVLDHGPTSGMVRALEEAGVVRSTGRFGRWNGLSLPVAELVLEPPRHLVERAERVRDHLTVREQEHDRGGHER</sequence>